<proteinExistence type="predicted"/>
<dbReference type="AlphaFoldDB" id="A0A1W9I0P4"/>
<protein>
    <recommendedName>
        <fullName evidence="3">DUF305 domain-containing protein</fullName>
    </recommendedName>
</protein>
<dbReference type="InterPro" id="IPR012347">
    <property type="entry name" value="Ferritin-like"/>
</dbReference>
<evidence type="ECO:0000256" key="2">
    <source>
        <dbReference type="SAM" id="SignalP"/>
    </source>
</evidence>
<feature type="signal peptide" evidence="2">
    <location>
        <begin position="1"/>
        <end position="25"/>
    </location>
</feature>
<feature type="domain" description="DUF305" evidence="3">
    <location>
        <begin position="30"/>
        <end position="157"/>
    </location>
</feature>
<dbReference type="Pfam" id="PF03713">
    <property type="entry name" value="DUF305"/>
    <property type="match status" value="1"/>
</dbReference>
<accession>A0A1W9I0P4</accession>
<dbReference type="InterPro" id="IPR005183">
    <property type="entry name" value="DUF305_CopM-like"/>
</dbReference>
<comment type="caution">
    <text evidence="4">The sequence shown here is derived from an EMBL/GenBank/DDBJ whole genome shotgun (WGS) entry which is preliminary data.</text>
</comment>
<dbReference type="Proteomes" id="UP000192872">
    <property type="component" value="Unassembled WGS sequence"/>
</dbReference>
<gene>
    <name evidence="4" type="ORF">A4S15_05170</name>
</gene>
<sequence length="165" mass="17902">MELTMRNSIVFFAAAVALIATPTSAQNTGMKDMAVDMSVLPQACQAALKDMKMSQIMGAMEMSKITGATGMPGADQAAMTEAQKASMQAMMKMQMPMMMTHVIKDADLAFNCGMIVHHQGAIDMANVEIKFGKDPMSKAMAERIIKDQKAEIVEMTARVEKMKAN</sequence>
<dbReference type="STRING" id="1827387.A4S15_05170"/>
<evidence type="ECO:0000256" key="1">
    <source>
        <dbReference type="SAM" id="Coils"/>
    </source>
</evidence>
<feature type="coiled-coil region" evidence="1">
    <location>
        <begin position="138"/>
        <end position="165"/>
    </location>
</feature>
<reference evidence="4 5" key="1">
    <citation type="journal article" date="2017" name="Water Res.">
        <title>Comammox in drinking water systems.</title>
        <authorList>
            <person name="Wang Y."/>
            <person name="Ma L."/>
            <person name="Mao Y."/>
            <person name="Jiang X."/>
            <person name="Xia Y."/>
            <person name="Yu K."/>
            <person name="Li B."/>
            <person name="Zhang T."/>
        </authorList>
    </citation>
    <scope>NUCLEOTIDE SEQUENCE [LARGE SCALE GENOMIC DNA]</scope>
    <source>
        <strain evidence="4">SG_bin8</strain>
    </source>
</reference>
<keyword evidence="2" id="KW-0732">Signal</keyword>
<dbReference type="EMBL" id="LWDL01000010">
    <property type="protein sequence ID" value="OQW53170.1"/>
    <property type="molecule type" value="Genomic_DNA"/>
</dbReference>
<evidence type="ECO:0000313" key="5">
    <source>
        <dbReference type="Proteomes" id="UP000192872"/>
    </source>
</evidence>
<evidence type="ECO:0000259" key="3">
    <source>
        <dbReference type="Pfam" id="PF03713"/>
    </source>
</evidence>
<keyword evidence="1" id="KW-0175">Coiled coil</keyword>
<feature type="chain" id="PRO_5012484491" description="DUF305 domain-containing protein" evidence="2">
    <location>
        <begin position="26"/>
        <end position="165"/>
    </location>
</feature>
<evidence type="ECO:0000313" key="4">
    <source>
        <dbReference type="EMBL" id="OQW53170.1"/>
    </source>
</evidence>
<organism evidence="4 5">
    <name type="scientific">Candidatus Raskinella chloraquaticus</name>
    <dbReference type="NCBI Taxonomy" id="1951219"/>
    <lineage>
        <taxon>Bacteria</taxon>
        <taxon>Pseudomonadati</taxon>
        <taxon>Pseudomonadota</taxon>
        <taxon>Alphaproteobacteria</taxon>
        <taxon>Hyphomicrobiales</taxon>
        <taxon>Phreatobacteraceae</taxon>
        <taxon>Candidatus Raskinella</taxon>
    </lineage>
</organism>
<name>A0A1W9I0P4_9HYPH</name>
<dbReference type="Gene3D" id="1.20.1260.10">
    <property type="match status" value="1"/>
</dbReference>